<reference evidence="7 8" key="1">
    <citation type="journal article" date="2019" name="Int. J. Syst. Evol. Microbiol.">
        <title>The Global Catalogue of Microorganisms (GCM) 10K type strain sequencing project: providing services to taxonomists for standard genome sequencing and annotation.</title>
        <authorList>
            <consortium name="The Broad Institute Genomics Platform"/>
            <consortium name="The Broad Institute Genome Sequencing Center for Infectious Disease"/>
            <person name="Wu L."/>
            <person name="Ma J."/>
        </authorList>
    </citation>
    <scope>NUCLEOTIDE SEQUENCE [LARGE SCALE GENOMIC DNA]</scope>
    <source>
        <strain evidence="7 8">JCM 15395</strain>
    </source>
</reference>
<dbReference type="InterPro" id="IPR048228">
    <property type="entry name" value="HelD_bacillota"/>
</dbReference>
<dbReference type="PANTHER" id="PTHR11070">
    <property type="entry name" value="UVRD / RECB / PCRA DNA HELICASE FAMILY MEMBER"/>
    <property type="match status" value="1"/>
</dbReference>
<evidence type="ECO:0000259" key="6">
    <source>
        <dbReference type="PROSITE" id="PS51198"/>
    </source>
</evidence>
<dbReference type="InterPro" id="IPR027417">
    <property type="entry name" value="P-loop_NTPase"/>
</dbReference>
<evidence type="ECO:0000256" key="1">
    <source>
        <dbReference type="ARBA" id="ARBA00022741"/>
    </source>
</evidence>
<dbReference type="Pfam" id="PF13538">
    <property type="entry name" value="UvrD_C_2"/>
    <property type="match status" value="1"/>
</dbReference>
<keyword evidence="3 5" id="KW-0347">Helicase</keyword>
<dbReference type="GO" id="GO:0004386">
    <property type="term" value="F:helicase activity"/>
    <property type="evidence" value="ECO:0007669"/>
    <property type="project" value="UniProtKB-KW"/>
</dbReference>
<organism evidence="7 8">
    <name type="scientific">Virgibacillus siamensis</name>
    <dbReference type="NCBI Taxonomy" id="480071"/>
    <lineage>
        <taxon>Bacteria</taxon>
        <taxon>Bacillati</taxon>
        <taxon>Bacillota</taxon>
        <taxon>Bacilli</taxon>
        <taxon>Bacillales</taxon>
        <taxon>Bacillaceae</taxon>
        <taxon>Virgibacillus</taxon>
    </lineage>
</organism>
<name>A0ABN1FQN7_9BACI</name>
<dbReference type="RefSeq" id="WP_343810811.1">
    <property type="nucleotide sequence ID" value="NZ_BAAADS010000006.1"/>
</dbReference>
<evidence type="ECO:0000256" key="2">
    <source>
        <dbReference type="ARBA" id="ARBA00022801"/>
    </source>
</evidence>
<dbReference type="InterPro" id="IPR014016">
    <property type="entry name" value="UvrD-like_ATP-bd"/>
</dbReference>
<accession>A0ABN1FQN7</accession>
<dbReference type="InterPro" id="IPR027785">
    <property type="entry name" value="UvrD-like_helicase_C"/>
</dbReference>
<proteinExistence type="predicted"/>
<evidence type="ECO:0000256" key="4">
    <source>
        <dbReference type="ARBA" id="ARBA00022840"/>
    </source>
</evidence>
<keyword evidence="2 5" id="KW-0378">Hydrolase</keyword>
<gene>
    <name evidence="7" type="primary">helD</name>
    <name evidence="7" type="ORF">GCM10009001_09770</name>
</gene>
<feature type="domain" description="UvrD-like helicase ATP-binding" evidence="6">
    <location>
        <begin position="211"/>
        <end position="602"/>
    </location>
</feature>
<dbReference type="InterPro" id="IPR000212">
    <property type="entry name" value="DNA_helicase_UvrD/REP"/>
</dbReference>
<comment type="caution">
    <text evidence="7">The sequence shown here is derived from an EMBL/GenBank/DDBJ whole genome shotgun (WGS) entry which is preliminary data.</text>
</comment>
<dbReference type="Pfam" id="PF00580">
    <property type="entry name" value="UvrD-helicase"/>
    <property type="match status" value="1"/>
</dbReference>
<dbReference type="Proteomes" id="UP001500866">
    <property type="component" value="Unassembled WGS sequence"/>
</dbReference>
<dbReference type="PANTHER" id="PTHR11070:SF17">
    <property type="entry name" value="DNA HELICASE IV"/>
    <property type="match status" value="1"/>
</dbReference>
<keyword evidence="4 5" id="KW-0067">ATP-binding</keyword>
<dbReference type="PROSITE" id="PS51198">
    <property type="entry name" value="UVRD_HELICASE_ATP_BIND"/>
    <property type="match status" value="1"/>
</dbReference>
<evidence type="ECO:0000256" key="5">
    <source>
        <dbReference type="PROSITE-ProRule" id="PRU00560"/>
    </source>
</evidence>
<dbReference type="SUPFAM" id="SSF52540">
    <property type="entry name" value="P-loop containing nucleoside triphosphate hydrolases"/>
    <property type="match status" value="1"/>
</dbReference>
<dbReference type="NCBIfam" id="NF041464">
    <property type="entry name" value="HelD_BACSU"/>
    <property type="match status" value="1"/>
</dbReference>
<keyword evidence="8" id="KW-1185">Reference proteome</keyword>
<feature type="binding site" evidence="5">
    <location>
        <begin position="232"/>
        <end position="239"/>
    </location>
    <ligand>
        <name>ATP</name>
        <dbReference type="ChEBI" id="CHEBI:30616"/>
    </ligand>
</feature>
<sequence length="767" mass="88805">MSDANSRSNEQQRVDYVTREIEMKEEKLYSKSSGVKESVMDLRRNFWEDVTVNLDEPDDVIETQASIKQQSELLSERERTHGKISGELKTLSRLKDSPYFGRIDFTESPGNIKEQIYIGIASLMDHDEEDFLVYDWRAPISSLYYDYPPGDAAYETIDGTISGEISLKRQFIIRRGLIQGMFDTGVTIGDQLLQQTLGNNASTTMKSIVATIQQEQNKIIRNERSKLLIVQGAAGSGKTSAALQRIAYLMYRYRGELNPDNVVLFSPNPLFSSYVSNVLPELGEENVRQLTFQDYLQNRIEKNMTIESPFEQMEYVLTQADADGNAVRMKNINYKSSADFKHLIDQFVVHLESKGIQFKNITLQKQIIISSDEIRDYFYALDSTIAIPNKMELVLKWLLKELRKRQKSEKDKDWILERAELLDKEDYLKAYQENQEIDVDDPALEEEMLRSEVAKRIFAPIKKRIKRMEFVNVPATYRQLFVEWTPDIATQDWNEICDQTAENLLNRFLPWEDATPYLYFRNSILGADSSRSVRYLFIDEAQDFSEFQFAYLHDVFPYTRMTLLGDVNQAIFANTADGNPLIPGKVEEHHERITLTKSYRSTRQIVEFTSCFAPGKEKIEPFNREGFLPQLIRLNKKTELDQTLMENLRKLQDSGNETIAIICKTMEESHGVYTLLNDKIPVKQITEETYAFEKGILILPVYLAKGIEFDAVIIPDASIQSYSREEDRTLLYTACTRAMHHLIMISRAEPSEFILNTPRDKYEEKIM</sequence>
<dbReference type="EMBL" id="BAAADS010000006">
    <property type="protein sequence ID" value="GAA0595696.1"/>
    <property type="molecule type" value="Genomic_DNA"/>
</dbReference>
<evidence type="ECO:0000313" key="7">
    <source>
        <dbReference type="EMBL" id="GAA0595696.1"/>
    </source>
</evidence>
<dbReference type="Gene3D" id="3.40.50.300">
    <property type="entry name" value="P-loop containing nucleotide triphosphate hydrolases"/>
    <property type="match status" value="2"/>
</dbReference>
<evidence type="ECO:0000313" key="8">
    <source>
        <dbReference type="Proteomes" id="UP001500866"/>
    </source>
</evidence>
<protein>
    <submittedName>
        <fullName evidence="7">DNA helicase IV</fullName>
    </submittedName>
</protein>
<evidence type="ECO:0000256" key="3">
    <source>
        <dbReference type="ARBA" id="ARBA00022806"/>
    </source>
</evidence>
<keyword evidence="1 5" id="KW-0547">Nucleotide-binding</keyword>